<dbReference type="EMBL" id="CABVJC010000010">
    <property type="protein sequence ID" value="VVQ19905.1"/>
    <property type="molecule type" value="Genomic_DNA"/>
</dbReference>
<evidence type="ECO:0000313" key="2">
    <source>
        <dbReference type="Proteomes" id="UP000326452"/>
    </source>
</evidence>
<name>A0A5E7VAL6_PSEFL</name>
<accession>A0A5E7VAL6</accession>
<dbReference type="AlphaFoldDB" id="A0A5E7VAL6"/>
<gene>
    <name evidence="1" type="ORF">PS941_04891</name>
</gene>
<protein>
    <submittedName>
        <fullName evidence="1">Uncharacterized protein</fullName>
    </submittedName>
</protein>
<organism evidence="1 2">
    <name type="scientific">Pseudomonas fluorescens</name>
    <dbReference type="NCBI Taxonomy" id="294"/>
    <lineage>
        <taxon>Bacteria</taxon>
        <taxon>Pseudomonadati</taxon>
        <taxon>Pseudomonadota</taxon>
        <taxon>Gammaproteobacteria</taxon>
        <taxon>Pseudomonadales</taxon>
        <taxon>Pseudomonadaceae</taxon>
        <taxon>Pseudomonas</taxon>
    </lineage>
</organism>
<sequence length="161" mass="17204">MDFKDLGSLALHMATAEVALLASLSRGLEKCAVKIQKTAEDEIGHYQSGIGPFPAWADLAESTETQKAKMGYPADAPLEASGEMGRSFSHVTHGLEAVVGSTDEKMFYHEFGTLKMPARPVLGPAVLRNREYIRRVLGAATVTGLIGGLGIHKSLGYDSTL</sequence>
<dbReference type="Proteomes" id="UP000326452">
    <property type="component" value="Unassembled WGS sequence"/>
</dbReference>
<reference evidence="1 2" key="1">
    <citation type="submission" date="2019-09" db="EMBL/GenBank/DDBJ databases">
        <authorList>
            <person name="Chandra G."/>
            <person name="Truman W A."/>
        </authorList>
    </citation>
    <scope>NUCLEOTIDE SEQUENCE [LARGE SCALE GENOMIC DNA]</scope>
    <source>
        <strain evidence="1">PS941</strain>
    </source>
</reference>
<evidence type="ECO:0000313" key="1">
    <source>
        <dbReference type="EMBL" id="VVQ19905.1"/>
    </source>
</evidence>
<dbReference type="RefSeq" id="WP_150694432.1">
    <property type="nucleotide sequence ID" value="NZ_CABVJC010000010.1"/>
</dbReference>
<dbReference type="OrthoDB" id="278515at2"/>
<proteinExistence type="predicted"/>